<evidence type="ECO:0000256" key="1">
    <source>
        <dbReference type="SAM" id="MobiDB-lite"/>
    </source>
</evidence>
<evidence type="ECO:0000313" key="4">
    <source>
        <dbReference type="Proteomes" id="UP000199529"/>
    </source>
</evidence>
<dbReference type="OrthoDB" id="3697297at2"/>
<keyword evidence="2" id="KW-0472">Membrane</keyword>
<evidence type="ECO:0000313" key="3">
    <source>
        <dbReference type="EMBL" id="SDW41465.1"/>
    </source>
</evidence>
<feature type="transmembrane region" description="Helical" evidence="2">
    <location>
        <begin position="12"/>
        <end position="31"/>
    </location>
</feature>
<dbReference type="AlphaFoldDB" id="A0A1H2TCQ0"/>
<feature type="compositionally biased region" description="Basic and acidic residues" evidence="1">
    <location>
        <begin position="75"/>
        <end position="93"/>
    </location>
</feature>
<feature type="compositionally biased region" description="Pro residues" evidence="1">
    <location>
        <begin position="64"/>
        <end position="73"/>
    </location>
</feature>
<keyword evidence="2" id="KW-0812">Transmembrane</keyword>
<proteinExistence type="predicted"/>
<reference evidence="4" key="1">
    <citation type="submission" date="2016-10" db="EMBL/GenBank/DDBJ databases">
        <authorList>
            <person name="Varghese N."/>
            <person name="Submissions S."/>
        </authorList>
    </citation>
    <scope>NUCLEOTIDE SEQUENCE [LARGE SCALE GENOMIC DNA]</scope>
    <source>
        <strain evidence="4">CGMCC 4.3530</strain>
    </source>
</reference>
<feature type="transmembrane region" description="Helical" evidence="2">
    <location>
        <begin position="37"/>
        <end position="58"/>
    </location>
</feature>
<feature type="region of interest" description="Disordered" evidence="1">
    <location>
        <begin position="62"/>
        <end position="140"/>
    </location>
</feature>
<feature type="compositionally biased region" description="Basic and acidic residues" evidence="1">
    <location>
        <begin position="127"/>
        <end position="140"/>
    </location>
</feature>
<dbReference type="EMBL" id="FNOK01000003">
    <property type="protein sequence ID" value="SDW41465.1"/>
    <property type="molecule type" value="Genomic_DNA"/>
</dbReference>
<accession>A0A1H2TCQ0</accession>
<dbReference type="RefSeq" id="WP_093261242.1">
    <property type="nucleotide sequence ID" value="NZ_FNOK01000003.1"/>
</dbReference>
<keyword evidence="2" id="KW-1133">Transmembrane helix</keyword>
<dbReference type="PROSITE" id="PS51257">
    <property type="entry name" value="PROKAR_LIPOPROTEIN"/>
    <property type="match status" value="1"/>
</dbReference>
<dbReference type="STRING" id="418495.SAMN05216215_100355"/>
<dbReference type="Proteomes" id="UP000199529">
    <property type="component" value="Unassembled WGS sequence"/>
</dbReference>
<protein>
    <submittedName>
        <fullName evidence="3">Uncharacterized protein</fullName>
    </submittedName>
</protein>
<gene>
    <name evidence="3" type="ORF">SAMN05216215_100355</name>
</gene>
<sequence length="140" mass="15013">MRGYTVHLLFHLLAIAAGAACGIAGGLWWFGGDPSGLWLGIGALAVGVIVLILESLYISADQPAAPPRQPSRPPLESRPRIPLPPRERTRPDLEPVAAPPSDTLLQPSMDAAKSVDQETKTSALDALDEKWSDDRSTRQV</sequence>
<evidence type="ECO:0000256" key="2">
    <source>
        <dbReference type="SAM" id="Phobius"/>
    </source>
</evidence>
<name>A0A1H2TCQ0_9PSEU</name>
<organism evidence="3 4">
    <name type="scientific">Saccharopolyspora shandongensis</name>
    <dbReference type="NCBI Taxonomy" id="418495"/>
    <lineage>
        <taxon>Bacteria</taxon>
        <taxon>Bacillati</taxon>
        <taxon>Actinomycetota</taxon>
        <taxon>Actinomycetes</taxon>
        <taxon>Pseudonocardiales</taxon>
        <taxon>Pseudonocardiaceae</taxon>
        <taxon>Saccharopolyspora</taxon>
    </lineage>
</organism>
<keyword evidence="4" id="KW-1185">Reference proteome</keyword>